<dbReference type="Pfam" id="PF01029">
    <property type="entry name" value="NusB"/>
    <property type="match status" value="1"/>
</dbReference>
<dbReference type="Gene3D" id="1.10.940.10">
    <property type="entry name" value="NusB-like"/>
    <property type="match status" value="1"/>
</dbReference>
<reference evidence="8 9" key="1">
    <citation type="submission" date="2019-07" db="EMBL/GenBank/DDBJ databases">
        <title>Genomic Encyclopedia of Archaeal and Bacterial Type Strains, Phase II (KMG-II): from individual species to whole genera.</title>
        <authorList>
            <person name="Goeker M."/>
        </authorList>
    </citation>
    <scope>NUCLEOTIDE SEQUENCE [LARGE SCALE GENOMIC DNA]</scope>
    <source>
        <strain evidence="8 9">ATCC BAA-1139</strain>
    </source>
</reference>
<dbReference type="RefSeq" id="WP_145023066.1">
    <property type="nucleotide sequence ID" value="NZ_VLLN01000014.1"/>
</dbReference>
<organism evidence="8 9">
    <name type="scientific">Geobacter argillaceus</name>
    <dbReference type="NCBI Taxonomy" id="345631"/>
    <lineage>
        <taxon>Bacteria</taxon>
        <taxon>Pseudomonadati</taxon>
        <taxon>Thermodesulfobacteriota</taxon>
        <taxon>Desulfuromonadia</taxon>
        <taxon>Geobacterales</taxon>
        <taxon>Geobacteraceae</taxon>
        <taxon>Geobacter</taxon>
    </lineage>
</organism>
<dbReference type="CDD" id="cd00619">
    <property type="entry name" value="Terminator_NusB"/>
    <property type="match status" value="1"/>
</dbReference>
<protein>
    <recommendedName>
        <fullName evidence="6">Transcription antitermination protein NusB</fullName>
    </recommendedName>
    <alternativeName>
        <fullName evidence="6">Antitermination factor NusB</fullName>
    </alternativeName>
</protein>
<evidence type="ECO:0000256" key="3">
    <source>
        <dbReference type="ARBA" id="ARBA00022884"/>
    </source>
</evidence>
<dbReference type="SUPFAM" id="SSF48013">
    <property type="entry name" value="NusB-like"/>
    <property type="match status" value="1"/>
</dbReference>
<dbReference type="GO" id="GO:0003723">
    <property type="term" value="F:RNA binding"/>
    <property type="evidence" value="ECO:0007669"/>
    <property type="project" value="UniProtKB-UniRule"/>
</dbReference>
<dbReference type="InterPro" id="IPR011605">
    <property type="entry name" value="NusB_fam"/>
</dbReference>
<proteinExistence type="inferred from homology"/>
<evidence type="ECO:0000313" key="8">
    <source>
        <dbReference type="EMBL" id="TWJ18774.1"/>
    </source>
</evidence>
<dbReference type="GO" id="GO:0005829">
    <property type="term" value="C:cytosol"/>
    <property type="evidence" value="ECO:0007669"/>
    <property type="project" value="TreeGrafter"/>
</dbReference>
<dbReference type="OrthoDB" id="9797817at2"/>
<dbReference type="NCBIfam" id="TIGR01951">
    <property type="entry name" value="nusB"/>
    <property type="match status" value="1"/>
</dbReference>
<dbReference type="GO" id="GO:0031564">
    <property type="term" value="P:transcription antitermination"/>
    <property type="evidence" value="ECO:0007669"/>
    <property type="project" value="UniProtKB-KW"/>
</dbReference>
<keyword evidence="2 6" id="KW-0889">Transcription antitermination</keyword>
<dbReference type="EMBL" id="VLLN01000014">
    <property type="protein sequence ID" value="TWJ18774.1"/>
    <property type="molecule type" value="Genomic_DNA"/>
</dbReference>
<evidence type="ECO:0000256" key="2">
    <source>
        <dbReference type="ARBA" id="ARBA00022814"/>
    </source>
</evidence>
<keyword evidence="5 6" id="KW-0804">Transcription</keyword>
<dbReference type="PANTHER" id="PTHR11078:SF3">
    <property type="entry name" value="ANTITERMINATION NUSB DOMAIN-CONTAINING PROTEIN"/>
    <property type="match status" value="1"/>
</dbReference>
<dbReference type="Proteomes" id="UP000319449">
    <property type="component" value="Unassembled WGS sequence"/>
</dbReference>
<dbReference type="InterPro" id="IPR035926">
    <property type="entry name" value="NusB-like_sf"/>
</dbReference>
<comment type="function">
    <text evidence="6">Involved in transcription antitermination. Required for transcription of ribosomal RNA (rRNA) genes. Binds specifically to the boxA antiterminator sequence of the ribosomal RNA (rrn) operons.</text>
</comment>
<keyword evidence="4 6" id="KW-0805">Transcription regulation</keyword>
<dbReference type="HAMAP" id="MF_00073">
    <property type="entry name" value="NusB"/>
    <property type="match status" value="1"/>
</dbReference>
<accession>A0A562VLY3</accession>
<dbReference type="AlphaFoldDB" id="A0A562VLY3"/>
<evidence type="ECO:0000256" key="1">
    <source>
        <dbReference type="ARBA" id="ARBA00005952"/>
    </source>
</evidence>
<comment type="caution">
    <text evidence="8">The sequence shown here is derived from an EMBL/GenBank/DDBJ whole genome shotgun (WGS) entry which is preliminary data.</text>
</comment>
<keyword evidence="9" id="KW-1185">Reference proteome</keyword>
<evidence type="ECO:0000313" key="9">
    <source>
        <dbReference type="Proteomes" id="UP000319449"/>
    </source>
</evidence>
<evidence type="ECO:0000259" key="7">
    <source>
        <dbReference type="Pfam" id="PF01029"/>
    </source>
</evidence>
<evidence type="ECO:0000256" key="6">
    <source>
        <dbReference type="HAMAP-Rule" id="MF_00073"/>
    </source>
</evidence>
<dbReference type="PANTHER" id="PTHR11078">
    <property type="entry name" value="N UTILIZATION SUBSTANCE PROTEIN B-RELATED"/>
    <property type="match status" value="1"/>
</dbReference>
<keyword evidence="3 6" id="KW-0694">RNA-binding</keyword>
<name>A0A562VLY3_9BACT</name>
<dbReference type="GO" id="GO:0006353">
    <property type="term" value="P:DNA-templated transcription termination"/>
    <property type="evidence" value="ECO:0007669"/>
    <property type="project" value="UniProtKB-UniRule"/>
</dbReference>
<sequence>MGARREGREQALQILYGMELNPVTVPQALRHFREGARGSEASQAFAEELVLGVAEHKAELDAAIEEKSTNWTVPRMARIDLNILRLAVFELLFRPDIPANVTINEAIEIAKKFGTEDSPAFINGILDQFAGEKAVSGQPSP</sequence>
<evidence type="ECO:0000256" key="4">
    <source>
        <dbReference type="ARBA" id="ARBA00023015"/>
    </source>
</evidence>
<dbReference type="InterPro" id="IPR006027">
    <property type="entry name" value="NusB_RsmB_TIM44"/>
</dbReference>
<comment type="similarity">
    <text evidence="1 6">Belongs to the NusB family.</text>
</comment>
<gene>
    <name evidence="6" type="primary">nusB</name>
    <name evidence="8" type="ORF">JN12_02409</name>
</gene>
<feature type="domain" description="NusB/RsmB/TIM44" evidence="7">
    <location>
        <begin position="7"/>
        <end position="130"/>
    </location>
</feature>
<evidence type="ECO:0000256" key="5">
    <source>
        <dbReference type="ARBA" id="ARBA00023163"/>
    </source>
</evidence>